<dbReference type="AlphaFoldDB" id="B2A658"/>
<dbReference type="SUPFAM" id="SSF51338">
    <property type="entry name" value="Composite domain of metallo-dependent hydrolases"/>
    <property type="match status" value="1"/>
</dbReference>
<dbReference type="GO" id="GO:0016810">
    <property type="term" value="F:hydrolase activity, acting on carbon-nitrogen (but not peptide) bonds"/>
    <property type="evidence" value="ECO:0007669"/>
    <property type="project" value="InterPro"/>
</dbReference>
<feature type="domain" description="Amidohydrolase 3" evidence="1">
    <location>
        <begin position="53"/>
        <end position="515"/>
    </location>
</feature>
<dbReference type="EMBL" id="CP001034">
    <property type="protein sequence ID" value="ACB85475.1"/>
    <property type="molecule type" value="Genomic_DNA"/>
</dbReference>
<dbReference type="Proteomes" id="UP000001683">
    <property type="component" value="Chromosome"/>
</dbReference>
<proteinExistence type="predicted"/>
<dbReference type="SUPFAM" id="SSF51556">
    <property type="entry name" value="Metallo-dependent hydrolases"/>
    <property type="match status" value="1"/>
</dbReference>
<accession>B2A658</accession>
<dbReference type="OrthoDB" id="9767366at2"/>
<dbReference type="InterPro" id="IPR032466">
    <property type="entry name" value="Metal_Hydrolase"/>
</dbReference>
<dbReference type="PANTHER" id="PTHR22642">
    <property type="entry name" value="IMIDAZOLONEPROPIONASE"/>
    <property type="match status" value="1"/>
</dbReference>
<dbReference type="PANTHER" id="PTHR22642:SF22">
    <property type="entry name" value="EXOENZYMES REGULATORY PROTEIN AEPA"/>
    <property type="match status" value="1"/>
</dbReference>
<reference evidence="2 3" key="1">
    <citation type="submission" date="2008-04" db="EMBL/GenBank/DDBJ databases">
        <title>Complete sequence of chromosome of Natranaerobius thermophilus JW/NM-WN-LF.</title>
        <authorList>
            <consortium name="US DOE Joint Genome Institute"/>
            <person name="Copeland A."/>
            <person name="Lucas S."/>
            <person name="Lapidus A."/>
            <person name="Glavina del Rio T."/>
            <person name="Dalin E."/>
            <person name="Tice H."/>
            <person name="Bruce D."/>
            <person name="Goodwin L."/>
            <person name="Pitluck S."/>
            <person name="Chertkov O."/>
            <person name="Brettin T."/>
            <person name="Detter J.C."/>
            <person name="Han C."/>
            <person name="Kuske C.R."/>
            <person name="Schmutz J."/>
            <person name="Larimer F."/>
            <person name="Land M."/>
            <person name="Hauser L."/>
            <person name="Kyrpides N."/>
            <person name="Lykidis A."/>
            <person name="Mesbah N.M."/>
            <person name="Wiegel J."/>
        </authorList>
    </citation>
    <scope>NUCLEOTIDE SEQUENCE [LARGE SCALE GENOMIC DNA]</scope>
    <source>
        <strain evidence="3">ATCC BAA-1301 / DSM 18059 / JW/NM-WN-LF</strain>
    </source>
</reference>
<dbReference type="HOGENOM" id="CLU_009942_3_1_9"/>
<dbReference type="RefSeq" id="WP_012448338.1">
    <property type="nucleotide sequence ID" value="NC_010718.1"/>
</dbReference>
<protein>
    <submittedName>
        <fullName evidence="2">Amidohydrolase 3</fullName>
    </submittedName>
</protein>
<organism evidence="2 3">
    <name type="scientific">Natranaerobius thermophilus (strain ATCC BAA-1301 / DSM 18059 / JW/NM-WN-LF)</name>
    <dbReference type="NCBI Taxonomy" id="457570"/>
    <lineage>
        <taxon>Bacteria</taxon>
        <taxon>Bacillati</taxon>
        <taxon>Bacillota</taxon>
        <taxon>Clostridia</taxon>
        <taxon>Natranaerobiales</taxon>
        <taxon>Natranaerobiaceae</taxon>
        <taxon>Natranaerobius</taxon>
    </lineage>
</organism>
<dbReference type="Gene3D" id="2.30.40.10">
    <property type="entry name" value="Urease, subunit C, domain 1"/>
    <property type="match status" value="1"/>
</dbReference>
<dbReference type="Gene3D" id="3.10.310.70">
    <property type="match status" value="1"/>
</dbReference>
<keyword evidence="3" id="KW-1185">Reference proteome</keyword>
<gene>
    <name evidence="2" type="ordered locus">Nther_1904</name>
</gene>
<dbReference type="InterPro" id="IPR033932">
    <property type="entry name" value="YtcJ-like"/>
</dbReference>
<evidence type="ECO:0000259" key="1">
    <source>
        <dbReference type="Pfam" id="PF07969"/>
    </source>
</evidence>
<sequence>MPQKADLVINNAKVITLNDSHDIEQGVTIKDGKILMTGNNEELDELIGNETEIMSLDGKTVVPGFIDSHVHFMQTGMNELFLDYTEFTSLDELLKDLSSKIETSSPGTWIRVAKYDDDKLAEKRPPTIKELDEVAPNNPIWMNRVDCHSCIINSKAMEILDLTNEELKNLEGVERDTDGQVTGNMRNVANGVVRKLVMDMISEKQRLQAMDYATDLALKAGITTVHSMEGGKLFSDQDVDILLRKWEENPLYIVVFNQTTDVGRVVDLGLERIGGCIILDGSFGSRTAALLEPYTDDQSTKGELYYSQQEIDDFVMKAHKQGMQITVHAIGDRAIERILQAYEKAQQQYPRQDIRHRIEHAELINREQLERCQKINVTLSVQPTFEYFWGGPGMYGTRLGEDRAKTTNPYRDIIDSGCLLIGGSDSDVTPMNPLLGIHGAVNHSNSKQRLTVTEALKLFTINAAKSVYEEDLKGSIEPGKLANLTVLEQDILEISHEKLKDVQVEKTIIDGQVHYQKNND</sequence>
<reference evidence="2 3" key="2">
    <citation type="journal article" date="2011" name="J. Bacteriol.">
        <title>Complete genome sequence of the anaerobic, halophilic alkalithermophile Natranaerobius thermophilus JW/NM-WN-LF.</title>
        <authorList>
            <person name="Zhao B."/>
            <person name="Mesbah N.M."/>
            <person name="Dalin E."/>
            <person name="Goodwin L."/>
            <person name="Nolan M."/>
            <person name="Pitluck S."/>
            <person name="Chertkov O."/>
            <person name="Brettin T.S."/>
            <person name="Han J."/>
            <person name="Larimer F.W."/>
            <person name="Land M.L."/>
            <person name="Hauser L."/>
            <person name="Kyrpides N."/>
            <person name="Wiegel J."/>
        </authorList>
    </citation>
    <scope>NUCLEOTIDE SEQUENCE [LARGE SCALE GENOMIC DNA]</scope>
    <source>
        <strain evidence="3">ATCC BAA-1301 / DSM 18059 / JW/NM-WN-LF</strain>
    </source>
</reference>
<name>B2A658_NATTJ</name>
<dbReference type="CDD" id="cd01300">
    <property type="entry name" value="YtcJ_like"/>
    <property type="match status" value="1"/>
</dbReference>
<dbReference type="KEGG" id="nth:Nther_1904"/>
<keyword evidence="2" id="KW-0378">Hydrolase</keyword>
<dbReference type="Pfam" id="PF07969">
    <property type="entry name" value="Amidohydro_3"/>
    <property type="match status" value="1"/>
</dbReference>
<dbReference type="Gene3D" id="3.20.20.140">
    <property type="entry name" value="Metal-dependent hydrolases"/>
    <property type="match status" value="1"/>
</dbReference>
<dbReference type="STRING" id="457570.Nther_1904"/>
<dbReference type="InterPro" id="IPR013108">
    <property type="entry name" value="Amidohydro_3"/>
</dbReference>
<evidence type="ECO:0000313" key="3">
    <source>
        <dbReference type="Proteomes" id="UP000001683"/>
    </source>
</evidence>
<dbReference type="InterPro" id="IPR011059">
    <property type="entry name" value="Metal-dep_hydrolase_composite"/>
</dbReference>
<dbReference type="eggNOG" id="COG1574">
    <property type="taxonomic scope" value="Bacteria"/>
</dbReference>
<dbReference type="InParanoid" id="B2A658"/>
<evidence type="ECO:0000313" key="2">
    <source>
        <dbReference type="EMBL" id="ACB85475.1"/>
    </source>
</evidence>